<dbReference type="Proteomes" id="UP001630127">
    <property type="component" value="Unassembled WGS sequence"/>
</dbReference>
<comment type="caution">
    <text evidence="1">The sequence shown here is derived from an EMBL/GenBank/DDBJ whole genome shotgun (WGS) entry which is preliminary data.</text>
</comment>
<dbReference type="AlphaFoldDB" id="A0ABD2Y9A5"/>
<dbReference type="EMBL" id="JBJUIK010000015">
    <property type="protein sequence ID" value="KAL3502549.1"/>
    <property type="molecule type" value="Genomic_DNA"/>
</dbReference>
<name>A0ABD2Y9A5_9GENT</name>
<keyword evidence="2" id="KW-1185">Reference proteome</keyword>
<feature type="non-terminal residue" evidence="1">
    <location>
        <position position="1"/>
    </location>
</feature>
<accession>A0ABD2Y9A5</accession>
<gene>
    <name evidence="1" type="ORF">ACH5RR_036998</name>
</gene>
<evidence type="ECO:0000313" key="2">
    <source>
        <dbReference type="Proteomes" id="UP001630127"/>
    </source>
</evidence>
<sequence length="53" mass="5393">LGEFLSGLNTSSSLAQITTSISKPTLTPTPEVTPASTSMEVEIPARMTGAGTI</sequence>
<protein>
    <submittedName>
        <fullName evidence="1">Uncharacterized protein</fullName>
    </submittedName>
</protein>
<reference evidence="1 2" key="1">
    <citation type="submission" date="2024-11" db="EMBL/GenBank/DDBJ databases">
        <title>A near-complete genome assembly of Cinchona calisaya.</title>
        <authorList>
            <person name="Lian D.C."/>
            <person name="Zhao X.W."/>
            <person name="Wei L."/>
        </authorList>
    </citation>
    <scope>NUCLEOTIDE SEQUENCE [LARGE SCALE GENOMIC DNA]</scope>
    <source>
        <tissue evidence="1">Nenye</tissue>
    </source>
</reference>
<organism evidence="1 2">
    <name type="scientific">Cinchona calisaya</name>
    <dbReference type="NCBI Taxonomy" id="153742"/>
    <lineage>
        <taxon>Eukaryota</taxon>
        <taxon>Viridiplantae</taxon>
        <taxon>Streptophyta</taxon>
        <taxon>Embryophyta</taxon>
        <taxon>Tracheophyta</taxon>
        <taxon>Spermatophyta</taxon>
        <taxon>Magnoliopsida</taxon>
        <taxon>eudicotyledons</taxon>
        <taxon>Gunneridae</taxon>
        <taxon>Pentapetalae</taxon>
        <taxon>asterids</taxon>
        <taxon>lamiids</taxon>
        <taxon>Gentianales</taxon>
        <taxon>Rubiaceae</taxon>
        <taxon>Cinchonoideae</taxon>
        <taxon>Cinchoneae</taxon>
        <taxon>Cinchona</taxon>
    </lineage>
</organism>
<proteinExistence type="predicted"/>
<evidence type="ECO:0000313" key="1">
    <source>
        <dbReference type="EMBL" id="KAL3502549.1"/>
    </source>
</evidence>